<organism evidence="1 2">
    <name type="scientific">Pseudoscardovia suis</name>
    <dbReference type="NCBI Taxonomy" id="987063"/>
    <lineage>
        <taxon>Bacteria</taxon>
        <taxon>Bacillati</taxon>
        <taxon>Actinomycetota</taxon>
        <taxon>Actinomycetes</taxon>
        <taxon>Bifidobacteriales</taxon>
        <taxon>Bifidobacteriaceae</taxon>
        <taxon>Pseudoscardovia</taxon>
    </lineage>
</organism>
<keyword evidence="2" id="KW-1185">Reference proteome</keyword>
<gene>
    <name evidence="1" type="ORF">PSSU_1705</name>
</gene>
<reference evidence="1 2" key="1">
    <citation type="journal article" date="2017" name="BMC Genomics">
        <title>Comparative genomic and phylogenomic analyses of the Bifidobacteriaceae family.</title>
        <authorList>
            <person name="Lugli G.A."/>
            <person name="Milani C."/>
            <person name="Turroni F."/>
            <person name="Duranti S."/>
            <person name="Mancabelli L."/>
            <person name="Mangifesta M."/>
            <person name="Ferrario C."/>
            <person name="Modesto M."/>
            <person name="Mattarelli P."/>
            <person name="Jiri K."/>
            <person name="van Sinderen D."/>
            <person name="Ventura M."/>
        </authorList>
    </citation>
    <scope>NUCLEOTIDE SEQUENCE [LARGE SCALE GENOMIC DNA]</scope>
    <source>
        <strain evidence="1 2">DSM 24744</strain>
    </source>
</reference>
<dbReference type="AlphaFoldDB" id="A0A261EPV3"/>
<dbReference type="Proteomes" id="UP000216454">
    <property type="component" value="Unassembled WGS sequence"/>
</dbReference>
<sequence>MLAHPMITSTGVTITFTDPTAPSVTFTTRQLLHHWHGHGMPTPYDWDTLLIHALDTRLTCHRTGAWDAACRAYHLDPLAQADA</sequence>
<evidence type="ECO:0000313" key="1">
    <source>
        <dbReference type="EMBL" id="OZG48881.1"/>
    </source>
</evidence>
<proteinExistence type="predicted"/>
<protein>
    <submittedName>
        <fullName evidence="1">Uncharacterized protein</fullName>
    </submittedName>
</protein>
<accession>A0A261EPV3</accession>
<comment type="caution">
    <text evidence="1">The sequence shown here is derived from an EMBL/GenBank/DDBJ whole genome shotgun (WGS) entry which is preliminary data.</text>
</comment>
<dbReference type="EMBL" id="MWWQ01000019">
    <property type="protein sequence ID" value="OZG48881.1"/>
    <property type="molecule type" value="Genomic_DNA"/>
</dbReference>
<name>A0A261EPV3_9BIFI</name>
<evidence type="ECO:0000313" key="2">
    <source>
        <dbReference type="Proteomes" id="UP000216454"/>
    </source>
</evidence>